<evidence type="ECO:0000313" key="2">
    <source>
        <dbReference type="Proteomes" id="UP000005149"/>
    </source>
</evidence>
<dbReference type="PATRIC" id="fig|1073377.4.peg.2195"/>
<keyword evidence="2" id="KW-1185">Reference proteome</keyword>
<accession>K1JMG4</accession>
<dbReference type="AlphaFoldDB" id="K1JMG4"/>
<organism evidence="1 2">
    <name type="scientific">Aeromonas dhakensis</name>
    <dbReference type="NCBI Taxonomy" id="196024"/>
    <lineage>
        <taxon>Bacteria</taxon>
        <taxon>Pseudomonadati</taxon>
        <taxon>Pseudomonadota</taxon>
        <taxon>Gammaproteobacteria</taxon>
        <taxon>Aeromonadales</taxon>
        <taxon>Aeromonadaceae</taxon>
        <taxon>Aeromonas</taxon>
    </lineage>
</organism>
<proteinExistence type="predicted"/>
<dbReference type="EMBL" id="AGWR01000016">
    <property type="protein sequence ID" value="EKB27853.1"/>
    <property type="molecule type" value="Genomic_DNA"/>
</dbReference>
<comment type="caution">
    <text evidence="1">The sequence shown here is derived from an EMBL/GenBank/DDBJ whole genome shotgun (WGS) entry which is preliminary data.</text>
</comment>
<sequence>MGYFTAFLPARAGLRRLAGAPYAQVDAVSLIPSARIEGKAQ</sequence>
<name>K1JMG4_9GAMM</name>
<dbReference type="RefSeq" id="WP_005303046.1">
    <property type="nucleotide sequence ID" value="NZ_AOBN01000044.1"/>
</dbReference>
<dbReference type="GeneID" id="92918102"/>
<dbReference type="HOGENOM" id="CLU_3264555_0_0_6"/>
<gene>
    <name evidence="1" type="ORF">HMPREF1171_02144</name>
</gene>
<reference evidence="1 2" key="1">
    <citation type="submission" date="2012-06" db="EMBL/GenBank/DDBJ databases">
        <title>The Genome Sequence of Aeromonas hydrophila SSU.</title>
        <authorList>
            <consortium name="The Broad Institute Genome Sequencing Platform"/>
            <person name="Earl A."/>
            <person name="Ward D."/>
            <person name="Feldgarden M."/>
            <person name="Gevers D."/>
            <person name="Chopra A."/>
            <person name="Walker B."/>
            <person name="Young S.K."/>
            <person name="Zeng Q."/>
            <person name="Gargeya S."/>
            <person name="Fitzgerald M."/>
            <person name="Haas B."/>
            <person name="Abouelleil A."/>
            <person name="Alvarado L."/>
            <person name="Arachchi H.M."/>
            <person name="Berlin A.M."/>
            <person name="Chapman S.B."/>
            <person name="Goldberg J."/>
            <person name="Griggs A."/>
            <person name="Gujja S."/>
            <person name="Hansen M."/>
            <person name="Howarth C."/>
            <person name="Imamovic A."/>
            <person name="Larimer J."/>
            <person name="McCowan C."/>
            <person name="Montmayeur A."/>
            <person name="Murphy C."/>
            <person name="Neiman D."/>
            <person name="Pearson M."/>
            <person name="Priest M."/>
            <person name="Roberts A."/>
            <person name="Saif S."/>
            <person name="Shea T."/>
            <person name="Sisk P."/>
            <person name="Sykes S."/>
            <person name="Wortman J."/>
            <person name="Nusbaum C."/>
            <person name="Birren B."/>
        </authorList>
    </citation>
    <scope>NUCLEOTIDE SEQUENCE [LARGE SCALE GENOMIC DNA]</scope>
    <source>
        <strain evidence="1 2">SSU</strain>
    </source>
</reference>
<dbReference type="Proteomes" id="UP000005149">
    <property type="component" value="Unassembled WGS sequence"/>
</dbReference>
<protein>
    <submittedName>
        <fullName evidence="1">Uncharacterized protein</fullName>
    </submittedName>
</protein>
<evidence type="ECO:0000313" key="1">
    <source>
        <dbReference type="EMBL" id="EKB27853.1"/>
    </source>
</evidence>